<proteinExistence type="predicted"/>
<dbReference type="Proteomes" id="UP001059576">
    <property type="component" value="Chromosome"/>
</dbReference>
<evidence type="ECO:0000313" key="1">
    <source>
        <dbReference type="EMBL" id="UUD37149.1"/>
    </source>
</evidence>
<sequence>MNNKVFLSIDEQIMLFESRNLKFHTKEEKERFKTYLKMYGYQNFVNGYNDFFFVNEDRKKLIYKNEAKPEDMIALFNFDRSISNYLLSNIQNVERRFGTSILLAIDEWIKFKKLKNEYGHGVFLKLEKNDWLVIFEKDTSCDFKNKLREKIMTTIGSNLTSKYKKDINEMPIWAIMILLPFGTTIRFFELLNDEIQQKTLEIFGLKSWSKKTMSIFLTLLKIIKMVRNRICHNNVIFNFKTKSKKIRKTENWKFFRNIKLFDLVKILDIFNNKDGNDKTSLENIFVQTLRKYIDNDYFDTKVASLIMSWMNYKK</sequence>
<name>A0ABY5J341_9BACT</name>
<organism evidence="1 2">
    <name type="scientific">Mycoplasmopsis equigenitalium</name>
    <dbReference type="NCBI Taxonomy" id="114883"/>
    <lineage>
        <taxon>Bacteria</taxon>
        <taxon>Bacillati</taxon>
        <taxon>Mycoplasmatota</taxon>
        <taxon>Mycoplasmoidales</taxon>
        <taxon>Metamycoplasmataceae</taxon>
        <taxon>Mycoplasmopsis</taxon>
    </lineage>
</organism>
<dbReference type="RefSeq" id="WP_129722154.1">
    <property type="nucleotide sequence ID" value="NZ_CP101808.1"/>
</dbReference>
<reference evidence="1" key="1">
    <citation type="submission" date="2022-07" db="EMBL/GenBank/DDBJ databases">
        <title>Complete genome of Mycoplasma equigenitalium type strain T37.</title>
        <authorList>
            <person name="Spergser J."/>
        </authorList>
    </citation>
    <scope>NUCLEOTIDE SEQUENCE</scope>
    <source>
        <strain evidence="1">T37</strain>
    </source>
</reference>
<protein>
    <submittedName>
        <fullName evidence="1">Abi family protein</fullName>
    </submittedName>
</protein>
<keyword evidence="2" id="KW-1185">Reference proteome</keyword>
<gene>
    <name evidence="1" type="ORF">NPA09_01060</name>
</gene>
<dbReference type="InterPro" id="IPR011664">
    <property type="entry name" value="Abi_system_AbiD/AbiF-like"/>
</dbReference>
<dbReference type="Pfam" id="PF07751">
    <property type="entry name" value="Abi_2"/>
    <property type="match status" value="1"/>
</dbReference>
<accession>A0ABY5J341</accession>
<evidence type="ECO:0000313" key="2">
    <source>
        <dbReference type="Proteomes" id="UP001059576"/>
    </source>
</evidence>
<dbReference type="EMBL" id="CP101808">
    <property type="protein sequence ID" value="UUD37149.1"/>
    <property type="molecule type" value="Genomic_DNA"/>
</dbReference>